<keyword evidence="1" id="KW-0862">Zinc</keyword>
<dbReference type="GO" id="GO:0003676">
    <property type="term" value="F:nucleic acid binding"/>
    <property type="evidence" value="ECO:0007669"/>
    <property type="project" value="InterPro"/>
</dbReference>
<dbReference type="InterPro" id="IPR001878">
    <property type="entry name" value="Znf_CCHC"/>
</dbReference>
<evidence type="ECO:0000256" key="2">
    <source>
        <dbReference type="SAM" id="MobiDB-lite"/>
    </source>
</evidence>
<evidence type="ECO:0000313" key="4">
    <source>
        <dbReference type="EMBL" id="MBW16946.1"/>
    </source>
</evidence>
<gene>
    <name evidence="4" type="primary">YTX1</name>
</gene>
<keyword evidence="1" id="KW-0479">Metal-binding</keyword>
<protein>
    <submittedName>
        <fullName evidence="4">Transposon TX1 uncharacterized protein</fullName>
    </submittedName>
</protein>
<evidence type="ECO:0000259" key="3">
    <source>
        <dbReference type="PROSITE" id="PS50158"/>
    </source>
</evidence>
<accession>A0A2H8TRV8</accession>
<feature type="domain" description="CCHC-type" evidence="3">
    <location>
        <begin position="205"/>
        <end position="220"/>
    </location>
</feature>
<feature type="region of interest" description="Disordered" evidence="2">
    <location>
        <begin position="285"/>
        <end position="345"/>
    </location>
</feature>
<evidence type="ECO:0000256" key="1">
    <source>
        <dbReference type="PROSITE-ProRule" id="PRU00047"/>
    </source>
</evidence>
<feature type="compositionally biased region" description="Basic and acidic residues" evidence="2">
    <location>
        <begin position="311"/>
        <end position="338"/>
    </location>
</feature>
<feature type="compositionally biased region" description="Polar residues" evidence="2">
    <location>
        <begin position="1"/>
        <end position="13"/>
    </location>
</feature>
<reference evidence="4" key="1">
    <citation type="submission" date="2017-10" db="EMBL/GenBank/DDBJ databases">
        <title>Transcriptome Assembly of Sugarcane Aphid Adults.</title>
        <authorList>
            <person name="Scully E.D."/>
            <person name="Palmer N.A."/>
            <person name="Geib S.M."/>
            <person name="Sarath G."/>
            <person name="Sattler S.E."/>
        </authorList>
    </citation>
    <scope>NUCLEOTIDE SEQUENCE</scope>
    <source>
        <tissue evidence="4">Whole body</tissue>
    </source>
</reference>
<feature type="compositionally biased region" description="Low complexity" evidence="2">
    <location>
        <begin position="288"/>
        <end position="301"/>
    </location>
</feature>
<feature type="compositionally biased region" description="Low complexity" evidence="2">
    <location>
        <begin position="14"/>
        <end position="26"/>
    </location>
</feature>
<dbReference type="PROSITE" id="PS50158">
    <property type="entry name" value="ZF_CCHC"/>
    <property type="match status" value="1"/>
</dbReference>
<dbReference type="GO" id="GO:0008270">
    <property type="term" value="F:zinc ion binding"/>
    <property type="evidence" value="ECO:0007669"/>
    <property type="project" value="UniProtKB-KW"/>
</dbReference>
<sequence length="442" mass="50590">MSMDILSNMNNQELSQTSSLSKTSNTKTFAETTANTTFPKKEQAIILNTINEIPQIEYVKAFSKITPPKNIIFASRISNNRFCIYFRDKYTVDELIQNYSFISVNENQIPFRRLVNPAKRFIISNAHPIIPHEVITEHLLLENIKTLSPITFLKAGFQDELAHISSFRRQVYIHPDDTTNVPGSLIIKYDNTVFRIFLTDDTLTCYSCKQSGHTSNHCKKEPNTMNINKYNTQKPTIEETLTTVSNSLHYEDKTEVNANTIPKNSQNSNMLCQSMTNISLPKEQIKRSLPSSSCPTSPTISEQPDTQLNTEKPKQNKNLEYKLLESKKNKKKPQDQNKKLKKSNSLENIVTKAEDHLKSVQNLFSENHEINISYSQFKYIIENFSTKSINIHSLCDEANVAIPSMLKTIEIVRPKINDRATKTKLTKLSNLLFQSTPLELNM</sequence>
<dbReference type="AlphaFoldDB" id="A0A2H8TRV8"/>
<name>A0A2H8TRV8_9HEMI</name>
<proteinExistence type="predicted"/>
<keyword evidence="1" id="KW-0863">Zinc-finger</keyword>
<organism evidence="4">
    <name type="scientific">Melanaphis sacchari</name>
    <dbReference type="NCBI Taxonomy" id="742174"/>
    <lineage>
        <taxon>Eukaryota</taxon>
        <taxon>Metazoa</taxon>
        <taxon>Ecdysozoa</taxon>
        <taxon>Arthropoda</taxon>
        <taxon>Hexapoda</taxon>
        <taxon>Insecta</taxon>
        <taxon>Pterygota</taxon>
        <taxon>Neoptera</taxon>
        <taxon>Paraneoptera</taxon>
        <taxon>Hemiptera</taxon>
        <taxon>Sternorrhyncha</taxon>
        <taxon>Aphidomorpha</taxon>
        <taxon>Aphidoidea</taxon>
        <taxon>Aphididae</taxon>
        <taxon>Aphidini</taxon>
        <taxon>Melanaphis</taxon>
    </lineage>
</organism>
<dbReference type="EMBL" id="GFXV01005141">
    <property type="protein sequence ID" value="MBW16946.1"/>
    <property type="molecule type" value="Transcribed_RNA"/>
</dbReference>
<feature type="region of interest" description="Disordered" evidence="2">
    <location>
        <begin position="1"/>
        <end position="26"/>
    </location>
</feature>